<accession>A0A6H9Z5E1</accession>
<proteinExistence type="predicted"/>
<dbReference type="Proteomes" id="UP000468735">
    <property type="component" value="Unassembled WGS sequence"/>
</dbReference>
<dbReference type="RefSeq" id="WP_151559896.1">
    <property type="nucleotide sequence ID" value="NZ_WBMT01000004.1"/>
</dbReference>
<dbReference type="EMBL" id="WBMT01000004">
    <property type="protein sequence ID" value="KAB2350202.1"/>
    <property type="molecule type" value="Genomic_DNA"/>
</dbReference>
<gene>
    <name evidence="2" type="ORF">F8566_10450</name>
</gene>
<reference evidence="2 3" key="1">
    <citation type="submission" date="2019-09" db="EMBL/GenBank/DDBJ databases">
        <title>Actinomadura physcomitrii sp. nov., a novel actinomycete isolated from moss [Physcomitrium sphaericum (Ludw) Fuernr].</title>
        <authorList>
            <person name="Zhuang X."/>
            <person name="Liu C."/>
        </authorList>
    </citation>
    <scope>NUCLEOTIDE SEQUENCE [LARGE SCALE GENOMIC DNA]</scope>
    <source>
        <strain evidence="2 3">HMC1</strain>
    </source>
</reference>
<feature type="region of interest" description="Disordered" evidence="1">
    <location>
        <begin position="1"/>
        <end position="26"/>
    </location>
</feature>
<protein>
    <submittedName>
        <fullName evidence="2">Uncharacterized protein</fullName>
    </submittedName>
</protein>
<keyword evidence="3" id="KW-1185">Reference proteome</keyword>
<name>A0A6H9Z5E1_9ACTN</name>
<dbReference type="AlphaFoldDB" id="A0A6H9Z5E1"/>
<organism evidence="2 3">
    <name type="scientific">Actinomadura rudentiformis</name>
    <dbReference type="NCBI Taxonomy" id="359158"/>
    <lineage>
        <taxon>Bacteria</taxon>
        <taxon>Bacillati</taxon>
        <taxon>Actinomycetota</taxon>
        <taxon>Actinomycetes</taxon>
        <taxon>Streptosporangiales</taxon>
        <taxon>Thermomonosporaceae</taxon>
        <taxon>Actinomadura</taxon>
    </lineage>
</organism>
<evidence type="ECO:0000313" key="3">
    <source>
        <dbReference type="Proteomes" id="UP000468735"/>
    </source>
</evidence>
<sequence length="141" mass="15485">MRRSRPPQQTPGGKAARPDAPTHPFRLSPAQAEIGHEYALRLARRLNAYQGVTAKATRSRRDPLQMSVGAQVMPGPVPVGLRVHVWPRHGDGALSWYRARPLLGRAIFQYVRPVTELDPLAADLVASLHRRTAASLTGTQS</sequence>
<evidence type="ECO:0000313" key="2">
    <source>
        <dbReference type="EMBL" id="KAB2350202.1"/>
    </source>
</evidence>
<evidence type="ECO:0000256" key="1">
    <source>
        <dbReference type="SAM" id="MobiDB-lite"/>
    </source>
</evidence>
<comment type="caution">
    <text evidence="2">The sequence shown here is derived from an EMBL/GenBank/DDBJ whole genome shotgun (WGS) entry which is preliminary data.</text>
</comment>
<feature type="compositionally biased region" description="Polar residues" evidence="1">
    <location>
        <begin position="1"/>
        <end position="11"/>
    </location>
</feature>